<reference evidence="1" key="1">
    <citation type="submission" date="2021-01" db="EMBL/GenBank/DDBJ databases">
        <authorList>
            <person name="Kaushik A."/>
        </authorList>
    </citation>
    <scope>NUCLEOTIDE SEQUENCE</scope>
    <source>
        <strain evidence="1">AG2-2IIIB</strain>
    </source>
</reference>
<gene>
    <name evidence="1" type="ORF">RDB_LOCUS164227</name>
</gene>
<dbReference type="AlphaFoldDB" id="A0A8H3DBZ9"/>
<organism evidence="1 2">
    <name type="scientific">Rhizoctonia solani</name>
    <dbReference type="NCBI Taxonomy" id="456999"/>
    <lineage>
        <taxon>Eukaryota</taxon>
        <taxon>Fungi</taxon>
        <taxon>Dikarya</taxon>
        <taxon>Basidiomycota</taxon>
        <taxon>Agaricomycotina</taxon>
        <taxon>Agaricomycetes</taxon>
        <taxon>Cantharellales</taxon>
        <taxon>Ceratobasidiaceae</taxon>
        <taxon>Rhizoctonia</taxon>
    </lineage>
</organism>
<evidence type="ECO:0000313" key="1">
    <source>
        <dbReference type="EMBL" id="CAE6520034.1"/>
    </source>
</evidence>
<name>A0A8H3DBZ9_9AGAM</name>
<protein>
    <submittedName>
        <fullName evidence="1">Uncharacterized protein</fullName>
    </submittedName>
</protein>
<dbReference type="Proteomes" id="UP000663843">
    <property type="component" value="Unassembled WGS sequence"/>
</dbReference>
<evidence type="ECO:0000313" key="2">
    <source>
        <dbReference type="Proteomes" id="UP000663843"/>
    </source>
</evidence>
<proteinExistence type="predicted"/>
<dbReference type="EMBL" id="CAJMWT010006795">
    <property type="protein sequence ID" value="CAE6520034.1"/>
    <property type="molecule type" value="Genomic_DNA"/>
</dbReference>
<accession>A0A8H3DBZ9</accession>
<comment type="caution">
    <text evidence="1">The sequence shown here is derived from an EMBL/GenBank/DDBJ whole genome shotgun (WGS) entry which is preliminary data.</text>
</comment>
<sequence length="135" mass="15245">MVIYSQLTNLGYPGTSMRVATDVLSQPVSSYKYLMECIDWLVQDASEGTQLFFVLTSTLRSEESILGFHFCRALADVCSNPIIMRRDVWREPDQSDLSPKYLLIQDASEGTELFSLVISIYPRAMELSGAMSNWS</sequence>